<feature type="chain" id="PRO_5038463773" evidence="1">
    <location>
        <begin position="28"/>
        <end position="191"/>
    </location>
</feature>
<evidence type="ECO:0000313" key="3">
    <source>
        <dbReference type="EMBL" id="SEG20472.1"/>
    </source>
</evidence>
<dbReference type="GO" id="GO:0030246">
    <property type="term" value="F:carbohydrate binding"/>
    <property type="evidence" value="ECO:0007669"/>
    <property type="project" value="UniProtKB-KW"/>
</dbReference>
<organism evidence="3 4">
    <name type="scientific">Nonomuraea solani</name>
    <dbReference type="NCBI Taxonomy" id="1144553"/>
    <lineage>
        <taxon>Bacteria</taxon>
        <taxon>Bacillati</taxon>
        <taxon>Actinomycetota</taxon>
        <taxon>Actinomycetes</taxon>
        <taxon>Streptosporangiales</taxon>
        <taxon>Streptosporangiaceae</taxon>
        <taxon>Nonomuraea</taxon>
    </lineage>
</organism>
<name>A0A1H5Y9H9_9ACTN</name>
<dbReference type="SMART" id="SM00458">
    <property type="entry name" value="RICIN"/>
    <property type="match status" value="1"/>
</dbReference>
<dbReference type="InterPro" id="IPR000772">
    <property type="entry name" value="Ricin_B_lectin"/>
</dbReference>
<protein>
    <submittedName>
        <fullName evidence="3">Ricin-type beta-trefoil lectin domain-containing protein</fullName>
    </submittedName>
</protein>
<evidence type="ECO:0000313" key="4">
    <source>
        <dbReference type="Proteomes" id="UP000236732"/>
    </source>
</evidence>
<feature type="domain" description="Ricin B lectin" evidence="2">
    <location>
        <begin position="44"/>
        <end position="186"/>
    </location>
</feature>
<accession>A0A1H5Y9H9</accession>
<evidence type="ECO:0000259" key="2">
    <source>
        <dbReference type="SMART" id="SM00458"/>
    </source>
</evidence>
<keyword evidence="1" id="KW-0732">Signal</keyword>
<dbReference type="PROSITE" id="PS50231">
    <property type="entry name" value="RICIN_B_LECTIN"/>
    <property type="match status" value="1"/>
</dbReference>
<dbReference type="InterPro" id="IPR035992">
    <property type="entry name" value="Ricin_B-like_lectins"/>
</dbReference>
<gene>
    <name evidence="3" type="ORF">SAMN05444920_102187</name>
</gene>
<dbReference type="AlphaFoldDB" id="A0A1H5Y9H9"/>
<dbReference type="EMBL" id="FNVT01000002">
    <property type="protein sequence ID" value="SEG20472.1"/>
    <property type="molecule type" value="Genomic_DNA"/>
</dbReference>
<dbReference type="Gene3D" id="2.80.10.50">
    <property type="match status" value="1"/>
</dbReference>
<dbReference type="SUPFAM" id="SSF50370">
    <property type="entry name" value="Ricin B-like lectins"/>
    <property type="match status" value="1"/>
</dbReference>
<dbReference type="OrthoDB" id="3537412at2"/>
<evidence type="ECO:0000256" key="1">
    <source>
        <dbReference type="SAM" id="SignalP"/>
    </source>
</evidence>
<dbReference type="RefSeq" id="WP_103954918.1">
    <property type="nucleotide sequence ID" value="NZ_FNVT01000002.1"/>
</dbReference>
<reference evidence="3 4" key="1">
    <citation type="submission" date="2016-10" db="EMBL/GenBank/DDBJ databases">
        <authorList>
            <person name="de Groot N.N."/>
        </authorList>
    </citation>
    <scope>NUCLEOTIDE SEQUENCE [LARGE SCALE GENOMIC DNA]</scope>
    <source>
        <strain evidence="3 4">CGMCC 4.7037</strain>
    </source>
</reference>
<dbReference type="Pfam" id="PF00652">
    <property type="entry name" value="Ricin_B_lectin"/>
    <property type="match status" value="1"/>
</dbReference>
<keyword evidence="4" id="KW-1185">Reference proteome</keyword>
<proteinExistence type="predicted"/>
<dbReference type="Proteomes" id="UP000236732">
    <property type="component" value="Unassembled WGS sequence"/>
</dbReference>
<sequence length="191" mass="19538">MKPALPISAVIAALAAIAVAAPAAASANVPAGAATGTSVAAPPAGTLNLSNRRTNLQLEVGDVGASGKGRVFSRFARGGGDTEQQWNFINGGKLVSRKLVRGQTVCLETDSGNRLFVARCVGGKQTQKWAFKLALDAPGAFKDAFVIQNFATKKCLTSAEANARRNAAVGVGSCKSGNPLQQWFAAPLAGD</sequence>
<keyword evidence="3" id="KW-0430">Lectin</keyword>
<feature type="signal peptide" evidence="1">
    <location>
        <begin position="1"/>
        <end position="27"/>
    </location>
</feature>